<dbReference type="Proteomes" id="UP000266841">
    <property type="component" value="Unassembled WGS sequence"/>
</dbReference>
<keyword evidence="3" id="KW-1185">Reference proteome</keyword>
<evidence type="ECO:0000256" key="1">
    <source>
        <dbReference type="SAM" id="MobiDB-lite"/>
    </source>
</evidence>
<comment type="caution">
    <text evidence="2">The sequence shown here is derived from an EMBL/GenBank/DDBJ whole genome shotgun (WGS) entry which is preliminary data.</text>
</comment>
<protein>
    <submittedName>
        <fullName evidence="2">Uncharacterized protein</fullName>
    </submittedName>
</protein>
<evidence type="ECO:0000313" key="3">
    <source>
        <dbReference type="Proteomes" id="UP000266841"/>
    </source>
</evidence>
<sequence>PVVLAPFSLYVEALELGLEALPGRLAAVLAPAAAVDRYDLILAIVAPYPPWKFGASPTPRLHQSAATLVIGSSGSDVTDPRRPRYCADNTSLPRQYPPTVLSREGRPSVPPRASTMLPSNECLTERSRATVLLRSRPYVVWISRAVDGRFASFQVCQPRRNIPRDDRGLRIPAAPPLASIHLSTPPAVRWAAWQHYSGVPVADLKKNRLSATRKGRHRLLGALLRGAFSRGRRSVSSLEKTVAEDRLLSAHYCLWGSSTASESYLRCPPRPLRSKFEGKRPPFLRPGRRLFSSAKCTFSARAAGPSQPTTTSALMSAEGAVFVSFPRLIDQGSTLNQAERLAIRAHGNNSPLPHTPSKESNMPRGQWAPRRSLSPQKRRQTECVICDDSIGTVNSPLSSDSAMDFQRRLSYAEIGSSYFCVKLDDEEPEEQECMAVPGL</sequence>
<reference evidence="2 3" key="1">
    <citation type="journal article" date="2012" name="Genome Biol.">
        <title>Genome and low-iron response of an oceanic diatom adapted to chronic iron limitation.</title>
        <authorList>
            <person name="Lommer M."/>
            <person name="Specht M."/>
            <person name="Roy A.S."/>
            <person name="Kraemer L."/>
            <person name="Andreson R."/>
            <person name="Gutowska M.A."/>
            <person name="Wolf J."/>
            <person name="Bergner S.V."/>
            <person name="Schilhabel M.B."/>
            <person name="Klostermeier U.C."/>
            <person name="Beiko R.G."/>
            <person name="Rosenstiel P."/>
            <person name="Hippler M."/>
            <person name="Laroche J."/>
        </authorList>
    </citation>
    <scope>NUCLEOTIDE SEQUENCE [LARGE SCALE GENOMIC DNA]</scope>
    <source>
        <strain evidence="2 3">CCMP1005</strain>
    </source>
</reference>
<dbReference type="EMBL" id="AGNL01004142">
    <property type="protein sequence ID" value="EJK73872.1"/>
    <property type="molecule type" value="Genomic_DNA"/>
</dbReference>
<dbReference type="AlphaFoldDB" id="K0TNV5"/>
<gene>
    <name evidence="2" type="ORF">THAOC_04485</name>
</gene>
<feature type="region of interest" description="Disordered" evidence="1">
    <location>
        <begin position="96"/>
        <end position="117"/>
    </location>
</feature>
<proteinExistence type="predicted"/>
<feature type="non-terminal residue" evidence="2">
    <location>
        <position position="1"/>
    </location>
</feature>
<evidence type="ECO:0000313" key="2">
    <source>
        <dbReference type="EMBL" id="EJK73872.1"/>
    </source>
</evidence>
<feature type="region of interest" description="Disordered" evidence="1">
    <location>
        <begin position="346"/>
        <end position="379"/>
    </location>
</feature>
<organism evidence="2 3">
    <name type="scientific">Thalassiosira oceanica</name>
    <name type="common">Marine diatom</name>
    <dbReference type="NCBI Taxonomy" id="159749"/>
    <lineage>
        <taxon>Eukaryota</taxon>
        <taxon>Sar</taxon>
        <taxon>Stramenopiles</taxon>
        <taxon>Ochrophyta</taxon>
        <taxon>Bacillariophyta</taxon>
        <taxon>Coscinodiscophyceae</taxon>
        <taxon>Thalassiosirophycidae</taxon>
        <taxon>Thalassiosirales</taxon>
        <taxon>Thalassiosiraceae</taxon>
        <taxon>Thalassiosira</taxon>
    </lineage>
</organism>
<name>K0TNV5_THAOC</name>
<accession>K0TNV5</accession>